<dbReference type="STRING" id="933944.AN215_04780"/>
<proteinExistence type="predicted"/>
<feature type="domain" description="AMP-binding enzyme C-terminal" evidence="1">
    <location>
        <begin position="48"/>
        <end position="81"/>
    </location>
</feature>
<protein>
    <recommendedName>
        <fullName evidence="1">AMP-binding enzyme C-terminal domain-containing protein</fullName>
    </recommendedName>
</protein>
<dbReference type="Pfam" id="PF13193">
    <property type="entry name" value="AMP-binding_C"/>
    <property type="match status" value="1"/>
</dbReference>
<accession>A0A1E7JSE1</accession>
<dbReference type="AlphaFoldDB" id="A0A1E7JSE1"/>
<comment type="caution">
    <text evidence="2">The sequence shown here is derived from an EMBL/GenBank/DDBJ whole genome shotgun (WGS) entry which is preliminary data.</text>
</comment>
<keyword evidence="3" id="KW-1185">Reference proteome</keyword>
<dbReference type="PATRIC" id="fig|933944.5.peg.1701"/>
<dbReference type="OrthoDB" id="9803968at2"/>
<dbReference type="InterPro" id="IPR045851">
    <property type="entry name" value="AMP-bd_C_sf"/>
</dbReference>
<dbReference type="EMBL" id="LJGT01000037">
    <property type="protein sequence ID" value="OEU91812.1"/>
    <property type="molecule type" value="Genomic_DNA"/>
</dbReference>
<organism evidence="2 3">
    <name type="scientific">Streptomyces abyssalis</name>
    <dbReference type="NCBI Taxonomy" id="933944"/>
    <lineage>
        <taxon>Bacteria</taxon>
        <taxon>Bacillati</taxon>
        <taxon>Actinomycetota</taxon>
        <taxon>Actinomycetes</taxon>
        <taxon>Kitasatosporales</taxon>
        <taxon>Streptomycetaceae</taxon>
        <taxon>Streptomyces</taxon>
    </lineage>
</organism>
<gene>
    <name evidence="2" type="ORF">AN215_04780</name>
</gene>
<dbReference type="InterPro" id="IPR025110">
    <property type="entry name" value="AMP-bd_C"/>
</dbReference>
<evidence type="ECO:0000259" key="1">
    <source>
        <dbReference type="Pfam" id="PF13193"/>
    </source>
</evidence>
<evidence type="ECO:0000313" key="2">
    <source>
        <dbReference type="EMBL" id="OEU91812.1"/>
    </source>
</evidence>
<dbReference type="SUPFAM" id="SSF56801">
    <property type="entry name" value="Acetyl-CoA synthetase-like"/>
    <property type="match status" value="1"/>
</dbReference>
<evidence type="ECO:0000313" key="3">
    <source>
        <dbReference type="Proteomes" id="UP000176087"/>
    </source>
</evidence>
<name>A0A1E7JSE1_9ACTN</name>
<dbReference type="Proteomes" id="UP000176087">
    <property type="component" value="Unassembled WGS sequence"/>
</dbReference>
<dbReference type="Gene3D" id="3.30.300.30">
    <property type="match status" value="1"/>
</dbReference>
<dbReference type="RefSeq" id="WP_070010060.1">
    <property type="nucleotide sequence ID" value="NZ_LJGS01000038.1"/>
</dbReference>
<reference evidence="2 3" key="1">
    <citation type="journal article" date="2016" name="Front. Microbiol.">
        <title>Comparative Genomics Analysis of Streptomyces Species Reveals Their Adaptation to the Marine Environment and Their Diversity at the Genomic Level.</title>
        <authorList>
            <person name="Tian X."/>
            <person name="Zhang Z."/>
            <person name="Yang T."/>
            <person name="Chen M."/>
            <person name="Li J."/>
            <person name="Chen F."/>
            <person name="Yang J."/>
            <person name="Li W."/>
            <person name="Zhang B."/>
            <person name="Zhang Z."/>
            <person name="Wu J."/>
            <person name="Zhang C."/>
            <person name="Long L."/>
            <person name="Xiao J."/>
        </authorList>
    </citation>
    <scope>NUCLEOTIDE SEQUENCE [LARGE SCALE GENOMIC DNA]</scope>
    <source>
        <strain evidence="2 3">SCSIO 10390</strain>
    </source>
</reference>
<sequence>MTAHSVTPSVAPGAPLVPGMFNASDYLLQSAVDPATADRRAVTGPAGPEELIEFCRDGLAAFKRPREVVVMDELPTTASGKLRRHAVRELAAARLAQTGE</sequence>